<evidence type="ECO:0000256" key="1">
    <source>
        <dbReference type="SAM" id="MobiDB-lite"/>
    </source>
</evidence>
<evidence type="ECO:0000313" key="3">
    <source>
        <dbReference type="Proteomes" id="UP000008068"/>
    </source>
</evidence>
<dbReference type="OrthoDB" id="5872711at2759"/>
<feature type="compositionally biased region" description="Basic and acidic residues" evidence="1">
    <location>
        <begin position="1765"/>
        <end position="1815"/>
    </location>
</feature>
<feature type="compositionally biased region" description="Low complexity" evidence="1">
    <location>
        <begin position="1970"/>
        <end position="1985"/>
    </location>
</feature>
<feature type="compositionally biased region" description="Low complexity" evidence="1">
    <location>
        <begin position="1530"/>
        <end position="1543"/>
    </location>
</feature>
<feature type="region of interest" description="Disordered" evidence="1">
    <location>
        <begin position="1628"/>
        <end position="1659"/>
    </location>
</feature>
<organism evidence="3">
    <name type="scientific">Caenorhabditis brenneri</name>
    <name type="common">Nematode worm</name>
    <dbReference type="NCBI Taxonomy" id="135651"/>
    <lineage>
        <taxon>Eukaryota</taxon>
        <taxon>Metazoa</taxon>
        <taxon>Ecdysozoa</taxon>
        <taxon>Nematoda</taxon>
        <taxon>Chromadorea</taxon>
        <taxon>Rhabditida</taxon>
        <taxon>Rhabditina</taxon>
        <taxon>Rhabditomorpha</taxon>
        <taxon>Rhabditoidea</taxon>
        <taxon>Rhabditidae</taxon>
        <taxon>Peloderinae</taxon>
        <taxon>Caenorhabditis</taxon>
    </lineage>
</organism>
<feature type="region of interest" description="Disordered" evidence="1">
    <location>
        <begin position="1713"/>
        <end position="1853"/>
    </location>
</feature>
<feature type="region of interest" description="Disordered" evidence="1">
    <location>
        <begin position="1523"/>
        <end position="1543"/>
    </location>
</feature>
<feature type="region of interest" description="Disordered" evidence="1">
    <location>
        <begin position="543"/>
        <end position="569"/>
    </location>
</feature>
<feature type="region of interest" description="Disordered" evidence="1">
    <location>
        <begin position="584"/>
        <end position="679"/>
    </location>
</feature>
<dbReference type="HOGENOM" id="CLU_229667_0_0_1"/>
<feature type="compositionally biased region" description="Basic and acidic residues" evidence="1">
    <location>
        <begin position="1716"/>
        <end position="1725"/>
    </location>
</feature>
<feature type="region of interest" description="Disordered" evidence="1">
    <location>
        <begin position="1464"/>
        <end position="1505"/>
    </location>
</feature>
<feature type="region of interest" description="Disordered" evidence="1">
    <location>
        <begin position="1223"/>
        <end position="1243"/>
    </location>
</feature>
<feature type="compositionally biased region" description="Basic and acidic residues" evidence="1">
    <location>
        <begin position="1737"/>
        <end position="1754"/>
    </location>
</feature>
<feature type="region of interest" description="Disordered" evidence="1">
    <location>
        <begin position="2256"/>
        <end position="2295"/>
    </location>
</feature>
<dbReference type="InParanoid" id="G0NRT3"/>
<dbReference type="STRING" id="135651.G0NRT3"/>
<feature type="region of interest" description="Disordered" evidence="1">
    <location>
        <begin position="59"/>
        <end position="78"/>
    </location>
</feature>
<proteinExistence type="predicted"/>
<feature type="region of interest" description="Disordered" evidence="1">
    <location>
        <begin position="1866"/>
        <end position="1932"/>
    </location>
</feature>
<feature type="region of interest" description="Disordered" evidence="1">
    <location>
        <begin position="1677"/>
        <end position="1698"/>
    </location>
</feature>
<feature type="compositionally biased region" description="Polar residues" evidence="1">
    <location>
        <begin position="154"/>
        <end position="165"/>
    </location>
</feature>
<feature type="region of interest" description="Disordered" evidence="1">
    <location>
        <begin position="1312"/>
        <end position="1339"/>
    </location>
</feature>
<keyword evidence="3" id="KW-1185">Reference proteome</keyword>
<dbReference type="eggNOG" id="KOG1181">
    <property type="taxonomic scope" value="Eukaryota"/>
</dbReference>
<feature type="compositionally biased region" description="Polar residues" evidence="1">
    <location>
        <begin position="1315"/>
        <end position="1333"/>
    </location>
</feature>
<feature type="region of interest" description="Disordered" evidence="1">
    <location>
        <begin position="2059"/>
        <end position="2082"/>
    </location>
</feature>
<feature type="compositionally biased region" description="Low complexity" evidence="1">
    <location>
        <begin position="1412"/>
        <end position="1429"/>
    </location>
</feature>
<feature type="compositionally biased region" description="Pro residues" evidence="1">
    <location>
        <begin position="208"/>
        <end position="218"/>
    </location>
</feature>
<evidence type="ECO:0000313" key="2">
    <source>
        <dbReference type="EMBL" id="EGT36341.1"/>
    </source>
</evidence>
<gene>
    <name evidence="2" type="ORF">CAEBREN_20723</name>
</gene>
<dbReference type="Proteomes" id="UP000008068">
    <property type="component" value="Unassembled WGS sequence"/>
</dbReference>
<feature type="region of interest" description="Disordered" evidence="1">
    <location>
        <begin position="737"/>
        <end position="758"/>
    </location>
</feature>
<feature type="compositionally biased region" description="Acidic residues" evidence="1">
    <location>
        <begin position="1904"/>
        <end position="1916"/>
    </location>
</feature>
<dbReference type="EMBL" id="GL379933">
    <property type="protein sequence ID" value="EGT36341.1"/>
    <property type="molecule type" value="Genomic_DNA"/>
</dbReference>
<feature type="compositionally biased region" description="Polar residues" evidence="1">
    <location>
        <begin position="811"/>
        <end position="824"/>
    </location>
</feature>
<feature type="region of interest" description="Disordered" evidence="1">
    <location>
        <begin position="867"/>
        <end position="896"/>
    </location>
</feature>
<feature type="region of interest" description="Disordered" evidence="1">
    <location>
        <begin position="1970"/>
        <end position="2017"/>
    </location>
</feature>
<accession>G0NRT3</accession>
<feature type="compositionally biased region" description="Basic and acidic residues" evidence="1">
    <location>
        <begin position="2000"/>
        <end position="2013"/>
    </location>
</feature>
<feature type="compositionally biased region" description="Basic and acidic residues" evidence="1">
    <location>
        <begin position="1133"/>
        <end position="1156"/>
    </location>
</feature>
<feature type="compositionally biased region" description="Low complexity" evidence="1">
    <location>
        <begin position="1471"/>
        <end position="1490"/>
    </location>
</feature>
<feature type="compositionally biased region" description="Basic and acidic residues" evidence="1">
    <location>
        <begin position="1866"/>
        <end position="1879"/>
    </location>
</feature>
<feature type="region of interest" description="Disordered" evidence="1">
    <location>
        <begin position="803"/>
        <end position="824"/>
    </location>
</feature>
<feature type="compositionally biased region" description="Low complexity" evidence="1">
    <location>
        <begin position="228"/>
        <end position="241"/>
    </location>
</feature>
<feature type="region of interest" description="Disordered" evidence="1">
    <location>
        <begin position="511"/>
        <end position="530"/>
    </location>
</feature>
<feature type="compositionally biased region" description="Pro residues" evidence="1">
    <location>
        <begin position="623"/>
        <end position="634"/>
    </location>
</feature>
<reference evidence="3" key="1">
    <citation type="submission" date="2011-07" db="EMBL/GenBank/DDBJ databases">
        <authorList>
            <consortium name="Caenorhabditis brenneri Sequencing and Analysis Consortium"/>
            <person name="Wilson R.K."/>
        </authorList>
    </citation>
    <scope>NUCLEOTIDE SEQUENCE [LARGE SCALE GENOMIC DNA]</scope>
    <source>
        <strain evidence="3">PB2801</strain>
    </source>
</reference>
<feature type="region of interest" description="Disordered" evidence="1">
    <location>
        <begin position="1408"/>
        <end position="1443"/>
    </location>
</feature>
<feature type="non-terminal residue" evidence="2">
    <location>
        <position position="2340"/>
    </location>
</feature>
<feature type="compositionally biased region" description="Pro residues" evidence="1">
    <location>
        <begin position="586"/>
        <end position="599"/>
    </location>
</feature>
<feature type="region of interest" description="Disordered" evidence="1">
    <location>
        <begin position="921"/>
        <end position="1018"/>
    </location>
</feature>
<feature type="compositionally biased region" description="Basic and acidic residues" evidence="1">
    <location>
        <begin position="2257"/>
        <end position="2267"/>
    </location>
</feature>
<feature type="region of interest" description="Disordered" evidence="1">
    <location>
        <begin position="152"/>
        <end position="174"/>
    </location>
</feature>
<name>G0NRT3_CAEBE</name>
<feature type="compositionally biased region" description="Polar residues" evidence="1">
    <location>
        <begin position="661"/>
        <end position="671"/>
    </location>
</feature>
<feature type="compositionally biased region" description="Low complexity" evidence="1">
    <location>
        <begin position="59"/>
        <end position="75"/>
    </location>
</feature>
<feature type="region of interest" description="Disordered" evidence="1">
    <location>
        <begin position="208"/>
        <end position="241"/>
    </location>
</feature>
<protein>
    <submittedName>
        <fullName evidence="2">Uncharacterized protein</fullName>
    </submittedName>
</protein>
<sequence>MRHEEPSYGLFSFFTSKKSTNDRPRSALAMFTNPSPSVSPSLFRKESEDRGDILNLLRRSSGADSRASNDSSASRLPDNALVGLSDFERQHIMSVMTRSNRNTSPLASRRCSSALQMLPEVDNISEAEKEHIQNILERAESKTPFMIKIPMKKQISSRTESTNSRVSSEGIDEEVEIEEPRKKVMEEPIVEVPSRAVTPRNNLRVIPPPIAISHPTPPHSAKTDTGSKHSSGSSAHSQFGFSTPSISGFKTFFDKAKTATETLVKEIKDEVIVPEIEKEKQPEPVITKPNSTEELTTEEIEHIRKINEMAQFDETVPSTPAQVQERRKSSVVSGLKNMFGVGKTEEPELTETEKEHIRKMSLMADKMNAEIEVMGEAPKQKTTGGFGLKNFFGKATQSVIQATDSVIKNVQQQPPKQSLAGLTQEELNHIAEVAESAQQEAKQQEVTQEELDHIARIAAMAAEDFNTPMPVFEPKLVLPPTPATIKEPELSQEERDHIARIAALAADEFQSPIPVSRPIPESTEPELTEEERQHIARIAEMAAEDFSTPTPVAKPPPVAYSSEPELTEAEKEHIARIAAMAADDFQPPPPVSRPLPAPAEPELTEEERQHIARIAAMAADDFQPPPPVRHPLPAPTESDLTEEERQHIARIAAMAAEDFTSPESFAPSQQAEPELSQEERDHIARIAEMASEDFKQYNPYEIRPTSIQPIVPVHSEQPELSQEEKDHIARIAAMAAEDYEPDNTNPFVVSKPDEPTLTREELDHIARVSESAFEDFRQSSSLQKPAEPELTQEELEHIARIAEMAAMDFTSEPSVPSKPTQPDLTQEEIDHIARIAAMASEDIVPVREPELTKEELDHIAKINEMAERNASGPLPATRPIAAMSQAPPPPQHVEPDLTQEELDHIASIAKMADMDFTTPVAPTYVDYDEEPKTESGSDATSGADQFDEQEDSGSDAGSFNDNENIDAQVLTSGSYPDRVTSPAALDTTEEPQSPIMAQKVVSSSPSADSMASRKSSEYDIRSISEIRRESESDIGKWYEEQLSFMRQSIHDEEEDVGHEIPTDVEEFPLEYVEDQLHFLDSIAVESHKPISSFVSTTTGRSIGEECFGEEERRKNGGAVEQKVGHQEEEEEEEKTKKNSSREAFDDRFETQREDSVRAQQTPIDSVPGSRMLKRPNFGFLSNIANDAINKAKEAGSQIQAAVPIKPSPSASNIVNNNVFSNSKSSTSLGTSAPSKSIPSPQIDIPMDGLSEEERRQIMSVMAAADFDDSVNNARPSTSGSSNIPAGMEDLSEEERQKIMSVMANAEMEMGPPFGASSSQMPTRSPSVMSTSMMSEMPPGMEDLSEEERLKIMSVMAEADMQDIRQPVITTRGPPPMPPSTSMVPPGMEGLSEEERQKIMSVMANAEMDTSHSVISSRQPSRSPSVSRIQPVPPPLTKQLPIIPPGLEDLSEEERQKIMSVMADAEFEESRSQVPSRQPSRSSSFARPQQSTIPSFQPMPIIPPGLENLSEEERQKIMSVMANAEVEESRSQVPSRQPSRSPSFIQMQQPTMPIIPPGLEDLSEAERQKIMSVMAEAEVQNIVPSRSPSSYSMPLAPVIPPGLEDLSETERQKIMSVMAEAEIDSAKIPSRSPSTYSMPLPPPPLISQPDITTGLEDQSEAERQKILSVMAEAEVDLARVPSRSPSSTQIIPPGLESLSEEERKKIMSVMANAELEETSRPIEKPRGHTGFTPSGIVNEDKLFEMERKQREESPTRESGYATSTSYERELAMGGEERMDGLLEDILRIREGARSRRDSRDEVLQRREEDPEVHTPEEVPAVPSPSVSALPTTSTTVVPVNEPVPTKPQDDFDFTYSDSRFAEIVKMQEEEEITSEKDKPRPIQRAPSKPPPMIKITAEEETKSDSDEESCSEEDDEYPDRVVEVPTAKAPTLEEVEKERLKQEQLGKEVLQQIQAFGEVANDEFDVQWARTTTSSTPTVSSQPIVTAPRRSDPIPIAPSQRSKEIEEERVRTERLEEEEFYRHGHNPFLESPDEDEVSINMEDVEYAELARMYESTNQTMRRPGPVYTITEDESEDDGTLSNSESRLVAREKRLMDKKTAESLMAKYQKLRKVEVKPTTTTSTTTVSATATPAYAIISFTDPKTSTRTTDSKTYFETTGMIPPREIKDPKKDIPPEISASIDKTMAEVDALLGQVYTNEKSKPNLLCFDQSKFTNQPPTSTASTSTSDDLILLKNNNSTSPSFLLPLQSSVLGSQLDSIRDENERNENETTSPRGLKRSPGMLLPSPTSSSIFPMPPTAAESVGAAIGATTSSMFGGISIADPPSTLDKLTNSYKWLQNIE</sequence>
<feature type="region of interest" description="Disordered" evidence="1">
    <location>
        <begin position="1105"/>
        <end position="1172"/>
    </location>
</feature>
<feature type="compositionally biased region" description="Low complexity" evidence="1">
    <location>
        <begin position="1223"/>
        <end position="1236"/>
    </location>
</feature>
<feature type="region of interest" description="Disordered" evidence="1">
    <location>
        <begin position="1368"/>
        <end position="1388"/>
    </location>
</feature>
<feature type="compositionally biased region" description="Low complexity" evidence="1">
    <location>
        <begin position="1002"/>
        <end position="1013"/>
    </location>
</feature>
<feature type="compositionally biased region" description="Low complexity" evidence="1">
    <location>
        <begin position="1816"/>
        <end position="1842"/>
    </location>
</feature>